<accession>A0AAE0ATX4</accession>
<organism evidence="2 3">
    <name type="scientific">Dipteronia sinensis</name>
    <dbReference type="NCBI Taxonomy" id="43782"/>
    <lineage>
        <taxon>Eukaryota</taxon>
        <taxon>Viridiplantae</taxon>
        <taxon>Streptophyta</taxon>
        <taxon>Embryophyta</taxon>
        <taxon>Tracheophyta</taxon>
        <taxon>Spermatophyta</taxon>
        <taxon>Magnoliopsida</taxon>
        <taxon>eudicotyledons</taxon>
        <taxon>Gunneridae</taxon>
        <taxon>Pentapetalae</taxon>
        <taxon>rosids</taxon>
        <taxon>malvids</taxon>
        <taxon>Sapindales</taxon>
        <taxon>Sapindaceae</taxon>
        <taxon>Hippocastanoideae</taxon>
        <taxon>Acereae</taxon>
        <taxon>Dipteronia</taxon>
    </lineage>
</organism>
<dbReference type="PANTHER" id="PTHR47074">
    <property type="entry name" value="BNAC02G40300D PROTEIN"/>
    <property type="match status" value="1"/>
</dbReference>
<evidence type="ECO:0000313" key="2">
    <source>
        <dbReference type="EMBL" id="KAK3223534.1"/>
    </source>
</evidence>
<reference evidence="2" key="1">
    <citation type="journal article" date="2023" name="Plant J.">
        <title>Genome sequences and population genomics provide insights into the demographic history, inbreeding, and mutation load of two 'living fossil' tree species of Dipteronia.</title>
        <authorList>
            <person name="Feng Y."/>
            <person name="Comes H.P."/>
            <person name="Chen J."/>
            <person name="Zhu S."/>
            <person name="Lu R."/>
            <person name="Zhang X."/>
            <person name="Li P."/>
            <person name="Qiu J."/>
            <person name="Olsen K.M."/>
            <person name="Qiu Y."/>
        </authorList>
    </citation>
    <scope>NUCLEOTIDE SEQUENCE</scope>
    <source>
        <strain evidence="2">NBL</strain>
    </source>
</reference>
<comment type="caution">
    <text evidence="2">The sequence shown here is derived from an EMBL/GenBank/DDBJ whole genome shotgun (WGS) entry which is preliminary data.</text>
</comment>
<dbReference type="Proteomes" id="UP001281410">
    <property type="component" value="Unassembled WGS sequence"/>
</dbReference>
<dbReference type="InterPro" id="IPR002156">
    <property type="entry name" value="RNaseH_domain"/>
</dbReference>
<dbReference type="InterPro" id="IPR044730">
    <property type="entry name" value="RNase_H-like_dom_plant"/>
</dbReference>
<evidence type="ECO:0000259" key="1">
    <source>
        <dbReference type="Pfam" id="PF13456"/>
    </source>
</evidence>
<dbReference type="CDD" id="cd06222">
    <property type="entry name" value="RNase_H_like"/>
    <property type="match status" value="1"/>
</dbReference>
<proteinExistence type="predicted"/>
<dbReference type="InterPro" id="IPR012337">
    <property type="entry name" value="RNaseH-like_sf"/>
</dbReference>
<dbReference type="AlphaFoldDB" id="A0AAE0ATX4"/>
<dbReference type="Pfam" id="PF13456">
    <property type="entry name" value="RVT_3"/>
    <property type="match status" value="1"/>
</dbReference>
<evidence type="ECO:0000313" key="3">
    <source>
        <dbReference type="Proteomes" id="UP001281410"/>
    </source>
</evidence>
<dbReference type="PANTHER" id="PTHR47074:SF11">
    <property type="entry name" value="REVERSE TRANSCRIPTASE-LIKE PROTEIN"/>
    <property type="match status" value="1"/>
</dbReference>
<dbReference type="Gene3D" id="3.30.420.10">
    <property type="entry name" value="Ribonuclease H-like superfamily/Ribonuclease H"/>
    <property type="match status" value="1"/>
</dbReference>
<dbReference type="EMBL" id="JANJYJ010000003">
    <property type="protein sequence ID" value="KAK3223534.1"/>
    <property type="molecule type" value="Genomic_DNA"/>
</dbReference>
<dbReference type="InterPro" id="IPR052929">
    <property type="entry name" value="RNase_H-like_EbsB-rel"/>
</dbReference>
<sequence>MVAWAIWEDRNSLINSGRSKCAELVVSGAEALLSEFQISKNATSRCPLPPSPRSSAEWFAPAPGRLKLNIAVAFRKSVGSIGVGAAIRDDKGLVLVARSNQLPGRFSHIVGVLMALREGLLLARFYNFCVDAVEVASQLVASIINNPVPSHRDSKFIVNDIKSLLLDVGCCKCQAISKSGNSLAHRLALLAFSSVQELIWLDLSHDVPLSL</sequence>
<name>A0AAE0ATX4_9ROSI</name>
<dbReference type="GO" id="GO:0004523">
    <property type="term" value="F:RNA-DNA hybrid ribonuclease activity"/>
    <property type="evidence" value="ECO:0007669"/>
    <property type="project" value="InterPro"/>
</dbReference>
<feature type="domain" description="RNase H type-1" evidence="1">
    <location>
        <begin position="69"/>
        <end position="188"/>
    </location>
</feature>
<dbReference type="SUPFAM" id="SSF53098">
    <property type="entry name" value="Ribonuclease H-like"/>
    <property type="match status" value="1"/>
</dbReference>
<dbReference type="InterPro" id="IPR036397">
    <property type="entry name" value="RNaseH_sf"/>
</dbReference>
<dbReference type="GO" id="GO:0003676">
    <property type="term" value="F:nucleic acid binding"/>
    <property type="evidence" value="ECO:0007669"/>
    <property type="project" value="InterPro"/>
</dbReference>
<keyword evidence="3" id="KW-1185">Reference proteome</keyword>
<protein>
    <recommendedName>
        <fullName evidence="1">RNase H type-1 domain-containing protein</fullName>
    </recommendedName>
</protein>
<gene>
    <name evidence="2" type="ORF">Dsin_010559</name>
</gene>